<feature type="transmembrane region" description="Helical" evidence="1">
    <location>
        <begin position="281"/>
        <end position="305"/>
    </location>
</feature>
<evidence type="ECO:0000313" key="2">
    <source>
        <dbReference type="EMBL" id="SFV36702.1"/>
    </source>
</evidence>
<dbReference type="RefSeq" id="WP_244531247.1">
    <property type="nucleotide sequence ID" value="NZ_FPCH01000003.1"/>
</dbReference>
<organism evidence="2 3">
    <name type="scientific">Hyphomicrobium facile</name>
    <dbReference type="NCBI Taxonomy" id="51670"/>
    <lineage>
        <taxon>Bacteria</taxon>
        <taxon>Pseudomonadati</taxon>
        <taxon>Pseudomonadota</taxon>
        <taxon>Alphaproteobacteria</taxon>
        <taxon>Hyphomicrobiales</taxon>
        <taxon>Hyphomicrobiaceae</taxon>
        <taxon>Hyphomicrobium</taxon>
    </lineage>
</organism>
<evidence type="ECO:0000256" key="1">
    <source>
        <dbReference type="SAM" id="Phobius"/>
    </source>
</evidence>
<accession>A0A1I7NPZ6</accession>
<dbReference type="AlphaFoldDB" id="A0A1I7NPZ6"/>
<keyword evidence="3" id="KW-1185">Reference proteome</keyword>
<feature type="transmembrane region" description="Helical" evidence="1">
    <location>
        <begin position="317"/>
        <end position="337"/>
    </location>
</feature>
<feature type="transmembrane region" description="Helical" evidence="1">
    <location>
        <begin position="178"/>
        <end position="195"/>
    </location>
</feature>
<dbReference type="EMBL" id="FPCH01000003">
    <property type="protein sequence ID" value="SFV36702.1"/>
    <property type="molecule type" value="Genomic_DNA"/>
</dbReference>
<feature type="transmembrane region" description="Helical" evidence="1">
    <location>
        <begin position="121"/>
        <end position="144"/>
    </location>
</feature>
<feature type="transmembrane region" description="Helical" evidence="1">
    <location>
        <begin position="249"/>
        <end position="269"/>
    </location>
</feature>
<feature type="transmembrane region" description="Helical" evidence="1">
    <location>
        <begin position="207"/>
        <end position="229"/>
    </location>
</feature>
<keyword evidence="1" id="KW-0472">Membrane</keyword>
<name>A0A1I7NPZ6_9HYPH</name>
<dbReference type="Proteomes" id="UP000199423">
    <property type="component" value="Unassembled WGS sequence"/>
</dbReference>
<keyword evidence="1" id="KW-1133">Transmembrane helix</keyword>
<proteinExistence type="predicted"/>
<protein>
    <submittedName>
        <fullName evidence="2">Uncharacterized protein</fullName>
    </submittedName>
</protein>
<reference evidence="3" key="1">
    <citation type="submission" date="2016-10" db="EMBL/GenBank/DDBJ databases">
        <authorList>
            <person name="Varghese N."/>
            <person name="Submissions S."/>
        </authorList>
    </citation>
    <scope>NUCLEOTIDE SEQUENCE [LARGE SCALE GENOMIC DNA]</scope>
    <source>
        <strain evidence="3">DSM 1565</strain>
    </source>
</reference>
<keyword evidence="1" id="KW-0812">Transmembrane</keyword>
<sequence>MSATTMSAAVAPYRPSEAVRGFVWIYGLSIVSCYLVNLWVTANPIGPWRGDDIAKSFWLDNVSWQIFSAWWACFFVVCNFWPFNSIQDKTVRGAALVIASWVLGWWSAKLIFLIGPGADGIFPLVGTTWFLLAFFCFAGGNFLVAKLPPHRQALIHLLLFAGLTYLITHSAVKWIPAWWFPFLLVGLGTGTLTFLTRGLPQPGRAVVIMAILFATACLSFQISAAAGLWDFDKSPISPFWSMGHFTDDSFWLLCFMTATSINYAMPIITHNWPFSKIPMPWGGILACATYLVIDVIVASLLTKLIGPVFSSMEELLTYAYMGVNWSLVIPLVFGIGLQQPYLWAGQKTPGEWDDVA</sequence>
<feature type="transmembrane region" description="Helical" evidence="1">
    <location>
        <begin position="21"/>
        <end position="42"/>
    </location>
</feature>
<gene>
    <name evidence="2" type="ORF">SAMN04488557_2684</name>
</gene>
<evidence type="ECO:0000313" key="3">
    <source>
        <dbReference type="Proteomes" id="UP000199423"/>
    </source>
</evidence>
<feature type="transmembrane region" description="Helical" evidence="1">
    <location>
        <begin position="62"/>
        <end position="81"/>
    </location>
</feature>
<feature type="transmembrane region" description="Helical" evidence="1">
    <location>
        <begin position="93"/>
        <end position="115"/>
    </location>
</feature>
<feature type="transmembrane region" description="Helical" evidence="1">
    <location>
        <begin position="153"/>
        <end position="172"/>
    </location>
</feature>